<dbReference type="PANTHER" id="PTHR46211">
    <property type="entry name" value="GLYCEROPHOSPHORYL DIESTER PHOSPHODIESTERASE"/>
    <property type="match status" value="1"/>
</dbReference>
<comment type="caution">
    <text evidence="2">The sequence shown here is derived from an EMBL/GenBank/DDBJ whole genome shotgun (WGS) entry which is preliminary data.</text>
</comment>
<organism evidence="2 3">
    <name type="scientific">Plantactinospora solaniradicis</name>
    <dbReference type="NCBI Taxonomy" id="1723736"/>
    <lineage>
        <taxon>Bacteria</taxon>
        <taxon>Bacillati</taxon>
        <taxon>Actinomycetota</taxon>
        <taxon>Actinomycetes</taxon>
        <taxon>Micromonosporales</taxon>
        <taxon>Micromonosporaceae</taxon>
        <taxon>Plantactinospora</taxon>
    </lineage>
</organism>
<evidence type="ECO:0000313" key="3">
    <source>
        <dbReference type="Proteomes" id="UP001596203"/>
    </source>
</evidence>
<keyword evidence="3" id="KW-1185">Reference proteome</keyword>
<dbReference type="SUPFAM" id="SSF51695">
    <property type="entry name" value="PLC-like phosphodiesterases"/>
    <property type="match status" value="1"/>
</dbReference>
<dbReference type="PROSITE" id="PS51704">
    <property type="entry name" value="GP_PDE"/>
    <property type="match status" value="1"/>
</dbReference>
<protein>
    <submittedName>
        <fullName evidence="2">Glycerophosphodiester phosphodiesterase</fullName>
    </submittedName>
</protein>
<proteinExistence type="predicted"/>
<accession>A0ABW1KB14</accession>
<evidence type="ECO:0000313" key="2">
    <source>
        <dbReference type="EMBL" id="MFC6019007.1"/>
    </source>
</evidence>
<name>A0ABW1KB14_9ACTN</name>
<dbReference type="PANTHER" id="PTHR46211:SF13">
    <property type="entry name" value="GLYCEROPHOSPHODIESTER PHOSPHODIESTERASE 1-RELATED"/>
    <property type="match status" value="1"/>
</dbReference>
<dbReference type="Proteomes" id="UP001596203">
    <property type="component" value="Unassembled WGS sequence"/>
</dbReference>
<dbReference type="RefSeq" id="WP_377425200.1">
    <property type="nucleotide sequence ID" value="NZ_JBHSPR010000018.1"/>
</dbReference>
<reference evidence="3" key="1">
    <citation type="journal article" date="2019" name="Int. J. Syst. Evol. Microbiol.">
        <title>The Global Catalogue of Microorganisms (GCM) 10K type strain sequencing project: providing services to taxonomists for standard genome sequencing and annotation.</title>
        <authorList>
            <consortium name="The Broad Institute Genomics Platform"/>
            <consortium name="The Broad Institute Genome Sequencing Center for Infectious Disease"/>
            <person name="Wu L."/>
            <person name="Ma J."/>
        </authorList>
    </citation>
    <scope>NUCLEOTIDE SEQUENCE [LARGE SCALE GENOMIC DNA]</scope>
    <source>
        <strain evidence="3">ZS-35-S2</strain>
    </source>
</reference>
<dbReference type="InterPro" id="IPR030395">
    <property type="entry name" value="GP_PDE_dom"/>
</dbReference>
<dbReference type="EMBL" id="JBHSPR010000018">
    <property type="protein sequence ID" value="MFC6019007.1"/>
    <property type="molecule type" value="Genomic_DNA"/>
</dbReference>
<dbReference type="Pfam" id="PF03009">
    <property type="entry name" value="GDPD"/>
    <property type="match status" value="1"/>
</dbReference>
<feature type="domain" description="GP-PDE" evidence="1">
    <location>
        <begin position="12"/>
        <end position="268"/>
    </location>
</feature>
<dbReference type="Gene3D" id="3.20.20.190">
    <property type="entry name" value="Phosphatidylinositol (PI) phosphodiesterase"/>
    <property type="match status" value="1"/>
</dbReference>
<gene>
    <name evidence="2" type="ORF">ACFP2T_22705</name>
</gene>
<evidence type="ECO:0000259" key="1">
    <source>
        <dbReference type="PROSITE" id="PS51704"/>
    </source>
</evidence>
<dbReference type="InterPro" id="IPR017946">
    <property type="entry name" value="PLC-like_Pdiesterase_TIM-brl"/>
</dbReference>
<sequence>MSGDAPGLRAGPLVFAHRGSSETMPEHTLAAYLQALDEGADGLECDVRLTRDGHLVCVHDRRLDRTSNGRGRVGAHTLAELEQLDYGSWHTGGAIDGDVPADPDRTRLLTLDTLLRAVRDAGREVELLIETKHPTRHGSEVERRLVAMLHRHGLADPRPGDPVRVTVMSFSPLAVRQVRRLAPRLSTVLLLDVLPPGLRRGRLPFGAQIAGPSVKLLRTRPRLVPALHAAGNRVYVWTVNEPPELDLALARGVDGIITDRPALILDRLGR</sequence>